<keyword evidence="3" id="KW-1185">Reference proteome</keyword>
<dbReference type="AlphaFoldDB" id="A0A834VXY2"/>
<name>A0A834VXY2_9FABA</name>
<evidence type="ECO:0000313" key="3">
    <source>
        <dbReference type="Proteomes" id="UP000634136"/>
    </source>
</evidence>
<reference evidence="2" key="1">
    <citation type="submission" date="2020-09" db="EMBL/GenBank/DDBJ databases">
        <title>Genome-Enabled Discovery of Anthraquinone Biosynthesis in Senna tora.</title>
        <authorList>
            <person name="Kang S.-H."/>
            <person name="Pandey R.P."/>
            <person name="Lee C.-M."/>
            <person name="Sim J.-S."/>
            <person name="Jeong J.-T."/>
            <person name="Choi B.-S."/>
            <person name="Jung M."/>
            <person name="Ginzburg D."/>
            <person name="Zhao K."/>
            <person name="Won S.Y."/>
            <person name="Oh T.-J."/>
            <person name="Yu Y."/>
            <person name="Kim N.-H."/>
            <person name="Lee O.R."/>
            <person name="Lee T.-H."/>
            <person name="Bashyal P."/>
            <person name="Kim T.-S."/>
            <person name="Lee W.-H."/>
            <person name="Kawkins C."/>
            <person name="Kim C.-K."/>
            <person name="Kim J.S."/>
            <person name="Ahn B.O."/>
            <person name="Rhee S.Y."/>
            <person name="Sohng J.K."/>
        </authorList>
    </citation>
    <scope>NUCLEOTIDE SEQUENCE</scope>
    <source>
        <tissue evidence="2">Leaf</tissue>
    </source>
</reference>
<protein>
    <submittedName>
        <fullName evidence="2">Uncharacterized protein</fullName>
    </submittedName>
</protein>
<evidence type="ECO:0000313" key="2">
    <source>
        <dbReference type="EMBL" id="KAF7801232.1"/>
    </source>
</evidence>
<feature type="compositionally biased region" description="Acidic residues" evidence="1">
    <location>
        <begin position="29"/>
        <end position="40"/>
    </location>
</feature>
<dbReference type="Proteomes" id="UP000634136">
    <property type="component" value="Unassembled WGS sequence"/>
</dbReference>
<comment type="caution">
    <text evidence="2">The sequence shown here is derived from an EMBL/GenBank/DDBJ whole genome shotgun (WGS) entry which is preliminary data.</text>
</comment>
<evidence type="ECO:0000256" key="1">
    <source>
        <dbReference type="SAM" id="MobiDB-lite"/>
    </source>
</evidence>
<proteinExistence type="predicted"/>
<sequence>MDPSTYGEKDIIRPLETDRESLTERVSNDDEETLDEEEGEQKEIEFGFDGTVWSGKRGW</sequence>
<feature type="region of interest" description="Disordered" evidence="1">
    <location>
        <begin position="1"/>
        <end position="48"/>
    </location>
</feature>
<dbReference type="EMBL" id="JAAIUW010000013">
    <property type="protein sequence ID" value="KAF7801232.1"/>
    <property type="molecule type" value="Genomic_DNA"/>
</dbReference>
<gene>
    <name evidence="2" type="ORF">G2W53_040343</name>
</gene>
<feature type="compositionally biased region" description="Basic and acidic residues" evidence="1">
    <location>
        <begin position="7"/>
        <end position="28"/>
    </location>
</feature>
<organism evidence="2 3">
    <name type="scientific">Senna tora</name>
    <dbReference type="NCBI Taxonomy" id="362788"/>
    <lineage>
        <taxon>Eukaryota</taxon>
        <taxon>Viridiplantae</taxon>
        <taxon>Streptophyta</taxon>
        <taxon>Embryophyta</taxon>
        <taxon>Tracheophyta</taxon>
        <taxon>Spermatophyta</taxon>
        <taxon>Magnoliopsida</taxon>
        <taxon>eudicotyledons</taxon>
        <taxon>Gunneridae</taxon>
        <taxon>Pentapetalae</taxon>
        <taxon>rosids</taxon>
        <taxon>fabids</taxon>
        <taxon>Fabales</taxon>
        <taxon>Fabaceae</taxon>
        <taxon>Caesalpinioideae</taxon>
        <taxon>Cassia clade</taxon>
        <taxon>Senna</taxon>
    </lineage>
</organism>
<accession>A0A834VXY2</accession>